<dbReference type="InterPro" id="IPR006690">
    <property type="entry name" value="OMPA-like_CS"/>
</dbReference>
<organism evidence="6 7">
    <name type="scientific">Saccharospirillum mangrovi</name>
    <dbReference type="NCBI Taxonomy" id="2161747"/>
    <lineage>
        <taxon>Bacteria</taxon>
        <taxon>Pseudomonadati</taxon>
        <taxon>Pseudomonadota</taxon>
        <taxon>Gammaproteobacteria</taxon>
        <taxon>Oceanospirillales</taxon>
        <taxon>Saccharospirillaceae</taxon>
        <taxon>Saccharospirillum</taxon>
    </lineage>
</organism>
<feature type="domain" description="OmpA-like" evidence="5">
    <location>
        <begin position="100"/>
        <end position="217"/>
    </location>
</feature>
<keyword evidence="7" id="KW-1185">Reference proteome</keyword>
<dbReference type="InterPro" id="IPR039567">
    <property type="entry name" value="Gly-zipper"/>
</dbReference>
<comment type="caution">
    <text evidence="6">The sequence shown here is derived from an EMBL/GenBank/DDBJ whole genome shotgun (WGS) entry which is preliminary data.</text>
</comment>
<dbReference type="PRINTS" id="PR01021">
    <property type="entry name" value="OMPADOMAIN"/>
</dbReference>
<dbReference type="Gene3D" id="3.30.1330.60">
    <property type="entry name" value="OmpA-like domain"/>
    <property type="match status" value="1"/>
</dbReference>
<dbReference type="PROSITE" id="PS51257">
    <property type="entry name" value="PROKAR_LIPOPROTEIN"/>
    <property type="match status" value="1"/>
</dbReference>
<dbReference type="Pfam" id="PF13488">
    <property type="entry name" value="Gly-zipper_Omp"/>
    <property type="match status" value="1"/>
</dbReference>
<dbReference type="InterPro" id="IPR006665">
    <property type="entry name" value="OmpA-like"/>
</dbReference>
<dbReference type="PROSITE" id="PS51123">
    <property type="entry name" value="OMPA_2"/>
    <property type="match status" value="1"/>
</dbReference>
<evidence type="ECO:0000256" key="4">
    <source>
        <dbReference type="PROSITE-ProRule" id="PRU00473"/>
    </source>
</evidence>
<sequence length="222" mass="23129">MNKGVLALAATTLLLAGCSTINPYTGERQTSNAARLGVGGAFVGGVVGAMFNSDDRLKGALIGAGIGGVAGGATGVYMDNQEAKLREEMAGTGVTITRTGDQILLNMPGSITFEVNEADLRDDFENNLDGVAAILVEYPDTLIVISGHTDSTGSLALNQRLSEERAQSVADYLQSQGVQSVRIIPVGAGPNRPIADNSTAEGRAANRRVELVLEPIEQEDLQ</sequence>
<evidence type="ECO:0000256" key="2">
    <source>
        <dbReference type="ARBA" id="ARBA00023136"/>
    </source>
</evidence>
<dbReference type="InterPro" id="IPR006664">
    <property type="entry name" value="OMP_bac"/>
</dbReference>
<dbReference type="InterPro" id="IPR036737">
    <property type="entry name" value="OmpA-like_sf"/>
</dbReference>
<dbReference type="Pfam" id="PF00691">
    <property type="entry name" value="OmpA"/>
    <property type="match status" value="1"/>
</dbReference>
<name>A0ABV7ZWJ3_9GAMM</name>
<dbReference type="EMBL" id="JBHRYR010000003">
    <property type="protein sequence ID" value="MFC3852933.1"/>
    <property type="molecule type" value="Genomic_DNA"/>
</dbReference>
<evidence type="ECO:0000256" key="3">
    <source>
        <dbReference type="ARBA" id="ARBA00023237"/>
    </source>
</evidence>
<accession>A0ABV7ZWJ3</accession>
<dbReference type="Proteomes" id="UP001595617">
    <property type="component" value="Unassembled WGS sequence"/>
</dbReference>
<evidence type="ECO:0000256" key="1">
    <source>
        <dbReference type="ARBA" id="ARBA00004442"/>
    </source>
</evidence>
<keyword evidence="3" id="KW-0998">Cell outer membrane</keyword>
<dbReference type="PRINTS" id="PR01023">
    <property type="entry name" value="NAFLGMOTY"/>
</dbReference>
<evidence type="ECO:0000313" key="6">
    <source>
        <dbReference type="EMBL" id="MFC3852933.1"/>
    </source>
</evidence>
<dbReference type="CDD" id="cd07185">
    <property type="entry name" value="OmpA_C-like"/>
    <property type="match status" value="1"/>
</dbReference>
<dbReference type="PANTHER" id="PTHR30329">
    <property type="entry name" value="STATOR ELEMENT OF FLAGELLAR MOTOR COMPLEX"/>
    <property type="match status" value="1"/>
</dbReference>
<gene>
    <name evidence="6" type="ORF">ACFOOG_08825</name>
</gene>
<dbReference type="InterPro" id="IPR050330">
    <property type="entry name" value="Bact_OuterMem_StrucFunc"/>
</dbReference>
<evidence type="ECO:0000259" key="5">
    <source>
        <dbReference type="PROSITE" id="PS51123"/>
    </source>
</evidence>
<dbReference type="PANTHER" id="PTHR30329:SF21">
    <property type="entry name" value="LIPOPROTEIN YIAD-RELATED"/>
    <property type="match status" value="1"/>
</dbReference>
<reference evidence="7" key="1">
    <citation type="journal article" date="2019" name="Int. J. Syst. Evol. Microbiol.">
        <title>The Global Catalogue of Microorganisms (GCM) 10K type strain sequencing project: providing services to taxonomists for standard genome sequencing and annotation.</title>
        <authorList>
            <consortium name="The Broad Institute Genomics Platform"/>
            <consortium name="The Broad Institute Genome Sequencing Center for Infectious Disease"/>
            <person name="Wu L."/>
            <person name="Ma J."/>
        </authorList>
    </citation>
    <scope>NUCLEOTIDE SEQUENCE [LARGE SCALE GENOMIC DNA]</scope>
    <source>
        <strain evidence="7">IBRC 10765</strain>
    </source>
</reference>
<dbReference type="PROSITE" id="PS01068">
    <property type="entry name" value="OMPA_1"/>
    <property type="match status" value="1"/>
</dbReference>
<comment type="subcellular location">
    <subcellularLocation>
        <location evidence="1">Cell outer membrane</location>
    </subcellularLocation>
</comment>
<protein>
    <submittedName>
        <fullName evidence="6">OmpA family protein</fullName>
    </submittedName>
</protein>
<dbReference type="SUPFAM" id="SSF103088">
    <property type="entry name" value="OmpA-like"/>
    <property type="match status" value="1"/>
</dbReference>
<proteinExistence type="predicted"/>
<evidence type="ECO:0000313" key="7">
    <source>
        <dbReference type="Proteomes" id="UP001595617"/>
    </source>
</evidence>
<keyword evidence="2 4" id="KW-0472">Membrane</keyword>